<name>A0ACB9C2L3_ARCLA</name>
<dbReference type="EMBL" id="CM042051">
    <property type="protein sequence ID" value="KAI3728470.1"/>
    <property type="molecule type" value="Genomic_DNA"/>
</dbReference>
<gene>
    <name evidence="1" type="ORF">L6452_17107</name>
</gene>
<organism evidence="1 2">
    <name type="scientific">Arctium lappa</name>
    <name type="common">Greater burdock</name>
    <name type="synonym">Lappa major</name>
    <dbReference type="NCBI Taxonomy" id="4217"/>
    <lineage>
        <taxon>Eukaryota</taxon>
        <taxon>Viridiplantae</taxon>
        <taxon>Streptophyta</taxon>
        <taxon>Embryophyta</taxon>
        <taxon>Tracheophyta</taxon>
        <taxon>Spermatophyta</taxon>
        <taxon>Magnoliopsida</taxon>
        <taxon>eudicotyledons</taxon>
        <taxon>Gunneridae</taxon>
        <taxon>Pentapetalae</taxon>
        <taxon>asterids</taxon>
        <taxon>campanulids</taxon>
        <taxon>Asterales</taxon>
        <taxon>Asteraceae</taxon>
        <taxon>Carduoideae</taxon>
        <taxon>Cardueae</taxon>
        <taxon>Arctiinae</taxon>
        <taxon>Arctium</taxon>
    </lineage>
</organism>
<keyword evidence="2" id="KW-1185">Reference proteome</keyword>
<protein>
    <submittedName>
        <fullName evidence="1">Uncharacterized protein</fullName>
    </submittedName>
</protein>
<evidence type="ECO:0000313" key="2">
    <source>
        <dbReference type="Proteomes" id="UP001055879"/>
    </source>
</evidence>
<reference evidence="2" key="1">
    <citation type="journal article" date="2022" name="Mol. Ecol. Resour.">
        <title>The genomes of chicory, endive, great burdock and yacon provide insights into Asteraceae palaeo-polyploidization history and plant inulin production.</title>
        <authorList>
            <person name="Fan W."/>
            <person name="Wang S."/>
            <person name="Wang H."/>
            <person name="Wang A."/>
            <person name="Jiang F."/>
            <person name="Liu H."/>
            <person name="Zhao H."/>
            <person name="Xu D."/>
            <person name="Zhang Y."/>
        </authorList>
    </citation>
    <scope>NUCLEOTIDE SEQUENCE [LARGE SCALE GENOMIC DNA]</scope>
    <source>
        <strain evidence="2">cv. Niubang</strain>
    </source>
</reference>
<sequence>MSWEPPTNPSEIRSFLGLAGYYRRFIQDYSKVATPLTSLTRKNVKFLWTDVQNQAFQTLKRKLCEAPILSLPEGSEDFVVYSDASKMGLGCVLMQRGKVIAYASRQLKEHEKNYPTHDLELAAVVFALKLWRHYLYGTKCTLFTDHKSFKYIFDQKELNMRQRRWLELLKGYDCDLLFHPGKANVVVDALNRKSHDGGVKLSLTRIDVVSSLVESIKTWQVEALKEQNLKSEIMVKQSELLTEDSRGLKLFQGRIWVPKLGGNRELLLEDAHKSKHGVPQSIVSDRDSRFTSNFWADLQKELAGEKQFVGPENVQETADKVKEIRERLKAAQDRQKSYADKKRRPVEFQVGDHVMLKVSPWKGIIHFGKRGKLSPRFLGPFVILERVGLQVYRLDLPQEMDGIHPTFHVCYLRKCLVEEESVIPLTEIRVDNGNRCMEEPETILESKVKKLRQKYVVLAVLLLGKFRCFGRELGDTTLG</sequence>
<accession>A0ACB9C2L3</accession>
<dbReference type="Proteomes" id="UP001055879">
    <property type="component" value="Linkage Group LG05"/>
</dbReference>
<proteinExistence type="predicted"/>
<comment type="caution">
    <text evidence="1">The sequence shown here is derived from an EMBL/GenBank/DDBJ whole genome shotgun (WGS) entry which is preliminary data.</text>
</comment>
<evidence type="ECO:0000313" key="1">
    <source>
        <dbReference type="EMBL" id="KAI3728470.1"/>
    </source>
</evidence>
<reference evidence="1 2" key="2">
    <citation type="journal article" date="2022" name="Mol. Ecol. Resour.">
        <title>The genomes of chicory, endive, great burdock and yacon provide insights into Asteraceae paleo-polyploidization history and plant inulin production.</title>
        <authorList>
            <person name="Fan W."/>
            <person name="Wang S."/>
            <person name="Wang H."/>
            <person name="Wang A."/>
            <person name="Jiang F."/>
            <person name="Liu H."/>
            <person name="Zhao H."/>
            <person name="Xu D."/>
            <person name="Zhang Y."/>
        </authorList>
    </citation>
    <scope>NUCLEOTIDE SEQUENCE [LARGE SCALE GENOMIC DNA]</scope>
    <source>
        <strain evidence="2">cv. Niubang</strain>
    </source>
</reference>